<evidence type="ECO:0000256" key="1">
    <source>
        <dbReference type="SAM" id="MobiDB-lite"/>
    </source>
</evidence>
<feature type="compositionally biased region" description="Low complexity" evidence="1">
    <location>
        <begin position="53"/>
        <end position="65"/>
    </location>
</feature>
<proteinExistence type="predicted"/>
<dbReference type="InterPro" id="IPR019734">
    <property type="entry name" value="TPR_rpt"/>
</dbReference>
<comment type="caution">
    <text evidence="2">The sequence shown here is derived from an EMBL/GenBank/DDBJ whole genome shotgun (WGS) entry which is preliminary data.</text>
</comment>
<evidence type="ECO:0000313" key="2">
    <source>
        <dbReference type="EMBL" id="NGO38578.1"/>
    </source>
</evidence>
<accession>A0A6M1REY1</accession>
<feature type="region of interest" description="Disordered" evidence="1">
    <location>
        <begin position="46"/>
        <end position="79"/>
    </location>
</feature>
<evidence type="ECO:0000313" key="3">
    <source>
        <dbReference type="Proteomes" id="UP000477311"/>
    </source>
</evidence>
<dbReference type="RefSeq" id="WP_165106128.1">
    <property type="nucleotide sequence ID" value="NZ_JAAKYA010000023.1"/>
</dbReference>
<organism evidence="2 3">
    <name type="scientific">Limisphaera ngatamarikiensis</name>
    <dbReference type="NCBI Taxonomy" id="1324935"/>
    <lineage>
        <taxon>Bacteria</taxon>
        <taxon>Pseudomonadati</taxon>
        <taxon>Verrucomicrobiota</taxon>
        <taxon>Verrucomicrobiia</taxon>
        <taxon>Limisphaerales</taxon>
        <taxon>Limisphaeraceae</taxon>
        <taxon>Limisphaera</taxon>
    </lineage>
</organism>
<keyword evidence="3" id="KW-1185">Reference proteome</keyword>
<dbReference type="SMART" id="SM00028">
    <property type="entry name" value="TPR"/>
    <property type="match status" value="4"/>
</dbReference>
<dbReference type="EMBL" id="JAAKYA010000023">
    <property type="protein sequence ID" value="NGO38578.1"/>
    <property type="molecule type" value="Genomic_DNA"/>
</dbReference>
<dbReference type="Gene3D" id="1.25.40.10">
    <property type="entry name" value="Tetratricopeptide repeat domain"/>
    <property type="match status" value="3"/>
</dbReference>
<dbReference type="SUPFAM" id="SSF48452">
    <property type="entry name" value="TPR-like"/>
    <property type="match status" value="2"/>
</dbReference>
<sequence length="493" mass="55233">MSVACKIPDPLRWRPDLRPGRILVPGLCVAALLWLAVQHPVSGEVATAPSFSGPPSNTVPSTPTPAQGTSNAPTPNLLSNAQPATVTAAEPPNLVGLDTTNSPAPPLVWPPKRPEIAIAAETADRLKQLQGQLELARHLRLTRQTAQATPLLVELLAEDVPEEIQRSALLELALVAQDENDLPRAQQVYAQFVQKWPADPRVPEVLLRQGLLFRRMGLNNLALAKFYSVMTAALVLKTDYFEYYQRLVLQAQIEIAETHYLSGRFAEAAEFYQRLLRQNNPFLNRALVQYRLIRSLAAVGRHDEAASQAYDFLDRFPDAPEQPEVRFLLATSLKQLGRNSEALQQVLKLLTEQRARTADRPEVWAYWQRRTGNEIANQLYREGDYTRALDIYLTLAQLDSSPAWQLPVLYQVGMTYERLQQPELAAQTYQRILDRVGELGTNATPGLQALIQMARWRMDFVKWQTRAELALRRLAPPVQASTTPLESAIPSTP</sequence>
<name>A0A6M1REY1_9BACT</name>
<reference evidence="2 3" key="1">
    <citation type="submission" date="2020-02" db="EMBL/GenBank/DDBJ databases">
        <title>Draft genome sequence of Limisphaera ngatamarikiensis NGM72.4T, a thermophilic Verrucomicrobia grouped in subdivision 3.</title>
        <authorList>
            <person name="Carere C.R."/>
            <person name="Steen J."/>
            <person name="Hugenholtz P."/>
            <person name="Stott M.B."/>
        </authorList>
    </citation>
    <scope>NUCLEOTIDE SEQUENCE [LARGE SCALE GENOMIC DNA]</scope>
    <source>
        <strain evidence="2 3">NGM72.4</strain>
    </source>
</reference>
<dbReference type="Pfam" id="PF13432">
    <property type="entry name" value="TPR_16"/>
    <property type="match status" value="3"/>
</dbReference>
<gene>
    <name evidence="2" type="ORF">G4L39_04075</name>
</gene>
<feature type="compositionally biased region" description="Polar residues" evidence="1">
    <location>
        <begin position="66"/>
        <end position="79"/>
    </location>
</feature>
<dbReference type="Proteomes" id="UP000477311">
    <property type="component" value="Unassembled WGS sequence"/>
</dbReference>
<dbReference type="AlphaFoldDB" id="A0A6M1REY1"/>
<dbReference type="InterPro" id="IPR011990">
    <property type="entry name" value="TPR-like_helical_dom_sf"/>
</dbReference>
<dbReference type="Pfam" id="PF13174">
    <property type="entry name" value="TPR_6"/>
    <property type="match status" value="1"/>
</dbReference>
<protein>
    <submittedName>
        <fullName evidence="2">Tetratricopeptide repeat protein</fullName>
    </submittedName>
</protein>